<accession>A0A6A6NME2</accession>
<reference evidence="2" key="1">
    <citation type="journal article" date="2020" name="Stud. Mycol.">
        <title>101 Dothideomycetes genomes: a test case for predicting lifestyles and emergence of pathogens.</title>
        <authorList>
            <person name="Haridas S."/>
            <person name="Albert R."/>
            <person name="Binder M."/>
            <person name="Bloem J."/>
            <person name="Labutti K."/>
            <person name="Salamov A."/>
            <person name="Andreopoulos B."/>
            <person name="Baker S."/>
            <person name="Barry K."/>
            <person name="Bills G."/>
            <person name="Bluhm B."/>
            <person name="Cannon C."/>
            <person name="Castanera R."/>
            <person name="Culley D."/>
            <person name="Daum C."/>
            <person name="Ezra D."/>
            <person name="Gonzalez J."/>
            <person name="Henrissat B."/>
            <person name="Kuo A."/>
            <person name="Liang C."/>
            <person name="Lipzen A."/>
            <person name="Lutzoni F."/>
            <person name="Magnuson J."/>
            <person name="Mondo S."/>
            <person name="Nolan M."/>
            <person name="Ohm R."/>
            <person name="Pangilinan J."/>
            <person name="Park H.-J."/>
            <person name="Ramirez L."/>
            <person name="Alfaro M."/>
            <person name="Sun H."/>
            <person name="Tritt A."/>
            <person name="Yoshinaga Y."/>
            <person name="Zwiers L.-H."/>
            <person name="Turgeon B."/>
            <person name="Goodwin S."/>
            <person name="Spatafora J."/>
            <person name="Crous P."/>
            <person name="Grigoriev I."/>
        </authorList>
    </citation>
    <scope>NUCLEOTIDE SEQUENCE</scope>
    <source>
        <strain evidence="2">ATCC 16933</strain>
    </source>
</reference>
<dbReference type="AlphaFoldDB" id="A0A6A6NME2"/>
<dbReference type="Proteomes" id="UP000799766">
    <property type="component" value="Unassembled WGS sequence"/>
</dbReference>
<evidence type="ECO:0000256" key="1">
    <source>
        <dbReference type="SAM" id="Phobius"/>
    </source>
</evidence>
<sequence>MKVRLETGHGPRYHHHHHRSYCILPSPRVICGSAIHRSYESGSMVRAPFDNALRMYIQRAKPARHMPYHWLRCPEKRLLAFVYTACICTEFAAFTRSDANVLLHSKRWGQWLAIWNSGSPGVCFGGNDFLLFAVCVYVVVRVCVARAVQFRGVPPRTRGGVCCPLLGAVDLRWACTYYVQTCT</sequence>
<evidence type="ECO:0000313" key="2">
    <source>
        <dbReference type="EMBL" id="KAF2452504.1"/>
    </source>
</evidence>
<keyword evidence="1" id="KW-0812">Transmembrane</keyword>
<keyword evidence="1" id="KW-0472">Membrane</keyword>
<dbReference type="EMBL" id="MU001708">
    <property type="protein sequence ID" value="KAF2452504.1"/>
    <property type="molecule type" value="Genomic_DNA"/>
</dbReference>
<name>A0A6A6NME2_9PEZI</name>
<evidence type="ECO:0000313" key="3">
    <source>
        <dbReference type="Proteomes" id="UP000799766"/>
    </source>
</evidence>
<organism evidence="2 3">
    <name type="scientific">Lineolata rhizophorae</name>
    <dbReference type="NCBI Taxonomy" id="578093"/>
    <lineage>
        <taxon>Eukaryota</taxon>
        <taxon>Fungi</taxon>
        <taxon>Dikarya</taxon>
        <taxon>Ascomycota</taxon>
        <taxon>Pezizomycotina</taxon>
        <taxon>Dothideomycetes</taxon>
        <taxon>Dothideomycetes incertae sedis</taxon>
        <taxon>Lineolatales</taxon>
        <taxon>Lineolataceae</taxon>
        <taxon>Lineolata</taxon>
    </lineage>
</organism>
<feature type="transmembrane region" description="Helical" evidence="1">
    <location>
        <begin position="78"/>
        <end position="95"/>
    </location>
</feature>
<feature type="transmembrane region" description="Helical" evidence="1">
    <location>
        <begin position="129"/>
        <end position="148"/>
    </location>
</feature>
<keyword evidence="3" id="KW-1185">Reference proteome</keyword>
<proteinExistence type="predicted"/>
<gene>
    <name evidence="2" type="ORF">BDY21DRAFT_359078</name>
</gene>
<keyword evidence="1" id="KW-1133">Transmembrane helix</keyword>
<protein>
    <submittedName>
        <fullName evidence="2">Uncharacterized protein</fullName>
    </submittedName>
</protein>